<gene>
    <name evidence="3" type="primary">hda</name>
    <name evidence="3" type="ORF">REIFOR_01748</name>
</gene>
<dbReference type="InterPro" id="IPR055199">
    <property type="entry name" value="Hda_lid"/>
</dbReference>
<dbReference type="Pfam" id="PF00308">
    <property type="entry name" value="Bac_DnaA"/>
    <property type="match status" value="1"/>
</dbReference>
<dbReference type="InterPro" id="IPR027417">
    <property type="entry name" value="P-loop_NTPase"/>
</dbReference>
<dbReference type="Gene3D" id="1.10.8.60">
    <property type="match status" value="1"/>
</dbReference>
<dbReference type="InterPro" id="IPR013317">
    <property type="entry name" value="DnaA_dom"/>
</dbReference>
<evidence type="ECO:0000259" key="2">
    <source>
        <dbReference type="Pfam" id="PF22688"/>
    </source>
</evidence>
<evidence type="ECO:0000313" key="4">
    <source>
        <dbReference type="Proteomes" id="UP000229757"/>
    </source>
</evidence>
<dbReference type="Proteomes" id="UP000229757">
    <property type="component" value="Chromosome"/>
</dbReference>
<dbReference type="SUPFAM" id="SSF52540">
    <property type="entry name" value="P-loop containing nucleoside triphosphate hydrolases"/>
    <property type="match status" value="1"/>
</dbReference>
<dbReference type="KEGG" id="rfo:REIFOR_01748"/>
<keyword evidence="4" id="KW-1185">Reference proteome</keyword>
<dbReference type="Gene3D" id="3.40.50.300">
    <property type="entry name" value="P-loop containing nucleotide triphosphate hydrolases"/>
    <property type="match status" value="1"/>
</dbReference>
<sequence length="235" mass="26492">MTLKEIPHQLPLHVSFREDAVFEDFLPGNNAVAIGTLRQALAKLSDHLVFLWGAPGTGVSHLLQAAVHDLQNQGLSALYLPLSECLAYGPEAIEGLEDLDAIAFDDLDLINDHAQWQEALFHFYNRMQDRGKLILIGGLCSPLHLGLSLPDLKSRLSSGLTLQLVSMGDEERIEWLVWKGRRRGLVIETDVAEFIIHRHNRNMQQMVATFDRLDSASLAEKRRLTIPFIKQVLDW</sequence>
<feature type="domain" description="Chromosomal replication initiator protein DnaA ATPAse" evidence="1">
    <location>
        <begin position="96"/>
        <end position="162"/>
    </location>
</feature>
<dbReference type="PANTHER" id="PTHR30050:SF5">
    <property type="entry name" value="DNAA REGULATORY INACTIVATOR HDA"/>
    <property type="match status" value="1"/>
</dbReference>
<dbReference type="AlphaFoldDB" id="A0A2K8KVT4"/>
<dbReference type="CDD" id="cd00009">
    <property type="entry name" value="AAA"/>
    <property type="match status" value="1"/>
</dbReference>
<dbReference type="RefSeq" id="WP_158524337.1">
    <property type="nucleotide sequence ID" value="NZ_CP011797.1"/>
</dbReference>
<protein>
    <submittedName>
        <fullName evidence="3">DnaA regulatory inactivator Hda (Homologous to DnaA)</fullName>
    </submittedName>
</protein>
<dbReference type="OrthoDB" id="9784878at2"/>
<dbReference type="EMBL" id="CP011797">
    <property type="protein sequence ID" value="ATX76886.1"/>
    <property type="molecule type" value="Genomic_DNA"/>
</dbReference>
<evidence type="ECO:0000313" key="3">
    <source>
        <dbReference type="EMBL" id="ATX76886.1"/>
    </source>
</evidence>
<dbReference type="InterPro" id="IPR017788">
    <property type="entry name" value="Hda"/>
</dbReference>
<feature type="domain" description="Hda lid" evidence="2">
    <location>
        <begin position="169"/>
        <end position="233"/>
    </location>
</feature>
<evidence type="ECO:0000259" key="1">
    <source>
        <dbReference type="Pfam" id="PF00308"/>
    </source>
</evidence>
<dbReference type="NCBIfam" id="TIGR03420">
    <property type="entry name" value="DnaA_homol_Hda"/>
    <property type="match status" value="1"/>
</dbReference>
<proteinExistence type="predicted"/>
<accession>A0A2K8KVT4</accession>
<name>A0A2K8KVT4_9GAMM</name>
<reference evidence="3 4" key="1">
    <citation type="journal article" date="2017" name="Environ. Microbiol.">
        <title>Genomic and physiological analyses of 'Reinekea forsetii' reveal a versatile opportunistic lifestyle during spring algae blooms.</title>
        <authorList>
            <person name="Avci B."/>
            <person name="Hahnke R.L."/>
            <person name="Chafee M."/>
            <person name="Fischer T."/>
            <person name="Gruber-Vodicka H."/>
            <person name="Tegetmeyer H.E."/>
            <person name="Harder J."/>
            <person name="Fuchs B.M."/>
            <person name="Amann R.I."/>
            <person name="Teeling H."/>
        </authorList>
    </citation>
    <scope>NUCLEOTIDE SEQUENCE [LARGE SCALE GENOMIC DNA]</scope>
    <source>
        <strain evidence="3 4">Hel1_31_D35</strain>
    </source>
</reference>
<organism evidence="3 4">
    <name type="scientific">Reinekea forsetii</name>
    <dbReference type="NCBI Taxonomy" id="1336806"/>
    <lineage>
        <taxon>Bacteria</taxon>
        <taxon>Pseudomonadati</taxon>
        <taxon>Pseudomonadota</taxon>
        <taxon>Gammaproteobacteria</taxon>
        <taxon>Oceanospirillales</taxon>
        <taxon>Saccharospirillaceae</taxon>
        <taxon>Reinekea</taxon>
    </lineage>
</organism>
<dbReference type="GO" id="GO:0006270">
    <property type="term" value="P:DNA replication initiation"/>
    <property type="evidence" value="ECO:0007669"/>
    <property type="project" value="TreeGrafter"/>
</dbReference>
<dbReference type="GO" id="GO:0032297">
    <property type="term" value="P:negative regulation of DNA-templated DNA replication initiation"/>
    <property type="evidence" value="ECO:0007669"/>
    <property type="project" value="InterPro"/>
</dbReference>
<dbReference type="Pfam" id="PF22688">
    <property type="entry name" value="Hda_lid"/>
    <property type="match status" value="1"/>
</dbReference>
<dbReference type="PANTHER" id="PTHR30050">
    <property type="entry name" value="CHROMOSOMAL REPLICATION INITIATOR PROTEIN DNAA"/>
    <property type="match status" value="1"/>
</dbReference>